<sequence>MYEVPLMCSGCSCPVRLSSTAYPIQKPMDMHHKAGRSLPCLLVRMSTGLPLWDQIPAFSEPENTNQGCLSLNPWICTKVGQPCAPLLGEICYSIPAAPFHHWSWGMPPRRFLRGQPFLRNFVESLHPCLQSDLHEILFARYWSMPSCTDALTVFPARLFVLIPTFHALYLCFTKRSPDVVLRHTNF</sequence>
<accession>A0A5N7BSJ2</accession>
<organism evidence="1">
    <name type="scientific">Petromyces alliaceus</name>
    <name type="common">Aspergillus alliaceus</name>
    <dbReference type="NCBI Taxonomy" id="209559"/>
    <lineage>
        <taxon>Eukaryota</taxon>
        <taxon>Fungi</taxon>
        <taxon>Dikarya</taxon>
        <taxon>Ascomycota</taxon>
        <taxon>Pezizomycotina</taxon>
        <taxon>Eurotiomycetes</taxon>
        <taxon>Eurotiomycetidae</taxon>
        <taxon>Eurotiales</taxon>
        <taxon>Aspergillaceae</taxon>
        <taxon>Aspergillus</taxon>
        <taxon>Aspergillus subgen. Circumdati</taxon>
    </lineage>
</organism>
<evidence type="ECO:0000313" key="1">
    <source>
        <dbReference type="EMBL" id="KAE8384805.1"/>
    </source>
</evidence>
<reference evidence="1" key="1">
    <citation type="submission" date="2019-04" db="EMBL/GenBank/DDBJ databases">
        <title>Friends and foes A comparative genomics studyof 23 Aspergillus species from section Flavi.</title>
        <authorList>
            <consortium name="DOE Joint Genome Institute"/>
            <person name="Kjaerbolling I."/>
            <person name="Vesth T."/>
            <person name="Frisvad J.C."/>
            <person name="Nybo J.L."/>
            <person name="Theobald S."/>
            <person name="Kildgaard S."/>
            <person name="Isbrandt T."/>
            <person name="Kuo A."/>
            <person name="Sato A."/>
            <person name="Lyhne E.K."/>
            <person name="Kogle M.E."/>
            <person name="Wiebenga A."/>
            <person name="Kun R.S."/>
            <person name="Lubbers R.J."/>
            <person name="Makela M.R."/>
            <person name="Barry K."/>
            <person name="Chovatia M."/>
            <person name="Clum A."/>
            <person name="Daum C."/>
            <person name="Haridas S."/>
            <person name="He G."/>
            <person name="LaButti K."/>
            <person name="Lipzen A."/>
            <person name="Mondo S."/>
            <person name="Riley R."/>
            <person name="Salamov A."/>
            <person name="Simmons B.A."/>
            <person name="Magnuson J.K."/>
            <person name="Henrissat B."/>
            <person name="Mortensen U.H."/>
            <person name="Larsen T.O."/>
            <person name="Devries R.P."/>
            <person name="Grigoriev I.V."/>
            <person name="Machida M."/>
            <person name="Baker S.E."/>
            <person name="Andersen M.R."/>
        </authorList>
    </citation>
    <scope>NUCLEOTIDE SEQUENCE [LARGE SCALE GENOMIC DNA]</scope>
    <source>
        <strain evidence="1">IBT 14317</strain>
    </source>
</reference>
<name>A0A5N7BSJ2_PETAA</name>
<protein>
    <submittedName>
        <fullName evidence="1">Uncharacterized protein</fullName>
    </submittedName>
</protein>
<dbReference type="Proteomes" id="UP000326877">
    <property type="component" value="Unassembled WGS sequence"/>
</dbReference>
<dbReference type="AlphaFoldDB" id="A0A5N7BSJ2"/>
<proteinExistence type="predicted"/>
<dbReference type="EMBL" id="ML735354">
    <property type="protein sequence ID" value="KAE8384805.1"/>
    <property type="molecule type" value="Genomic_DNA"/>
</dbReference>
<gene>
    <name evidence="1" type="ORF">BDV23DRAFT_29663</name>
</gene>